<feature type="region of interest" description="Disordered" evidence="13">
    <location>
        <begin position="56"/>
        <end position="102"/>
    </location>
</feature>
<keyword evidence="4 12" id="KW-0863">Zinc-finger</keyword>
<dbReference type="EMBL" id="JAAIUW010000004">
    <property type="protein sequence ID" value="KAF7834131.1"/>
    <property type="molecule type" value="Genomic_DNA"/>
</dbReference>
<evidence type="ECO:0000256" key="5">
    <source>
        <dbReference type="ARBA" id="ARBA00022833"/>
    </source>
</evidence>
<feature type="compositionally biased region" description="Basic residues" evidence="13">
    <location>
        <begin position="87"/>
        <end position="100"/>
    </location>
</feature>
<dbReference type="PANTHER" id="PTHR45658">
    <property type="entry name" value="GATA TRANSCRIPTION FACTOR"/>
    <property type="match status" value="1"/>
</dbReference>
<dbReference type="InterPro" id="IPR051140">
    <property type="entry name" value="GATA_TF"/>
</dbReference>
<dbReference type="GO" id="GO:0005634">
    <property type="term" value="C:nucleus"/>
    <property type="evidence" value="ECO:0007669"/>
    <property type="project" value="UniProtKB-SubCell"/>
</dbReference>
<evidence type="ECO:0000313" key="15">
    <source>
        <dbReference type="EMBL" id="KAF7834131.1"/>
    </source>
</evidence>
<keyword evidence="5" id="KW-0862">Zinc</keyword>
<keyword evidence="9" id="KW-0804">Transcription</keyword>
<dbReference type="PROSITE" id="PS50114">
    <property type="entry name" value="GATA_ZN_FINGER_2"/>
    <property type="match status" value="1"/>
</dbReference>
<accession>A0A835C759</accession>
<reference evidence="15" key="1">
    <citation type="submission" date="2020-09" db="EMBL/GenBank/DDBJ databases">
        <title>Genome-Enabled Discovery of Anthraquinone Biosynthesis in Senna tora.</title>
        <authorList>
            <person name="Kang S.-H."/>
            <person name="Pandey R.P."/>
            <person name="Lee C.-M."/>
            <person name="Sim J.-S."/>
            <person name="Jeong J.-T."/>
            <person name="Choi B.-S."/>
            <person name="Jung M."/>
            <person name="Ginzburg D."/>
            <person name="Zhao K."/>
            <person name="Won S.Y."/>
            <person name="Oh T.-J."/>
            <person name="Yu Y."/>
            <person name="Kim N.-H."/>
            <person name="Lee O.R."/>
            <person name="Lee T.-H."/>
            <person name="Bashyal P."/>
            <person name="Kim T.-S."/>
            <person name="Lee W.-H."/>
            <person name="Kawkins C."/>
            <person name="Kim C.-K."/>
            <person name="Kim J.S."/>
            <person name="Ahn B.O."/>
            <person name="Rhee S.Y."/>
            <person name="Sohng J.K."/>
        </authorList>
    </citation>
    <scope>NUCLEOTIDE SEQUENCE</scope>
    <source>
        <tissue evidence="15">Leaf</tissue>
    </source>
</reference>
<dbReference type="InterPro" id="IPR000679">
    <property type="entry name" value="Znf_GATA"/>
</dbReference>
<dbReference type="Proteomes" id="UP000634136">
    <property type="component" value="Unassembled WGS sequence"/>
</dbReference>
<evidence type="ECO:0000256" key="1">
    <source>
        <dbReference type="ARBA" id="ARBA00004123"/>
    </source>
</evidence>
<dbReference type="Pfam" id="PF00320">
    <property type="entry name" value="GATA"/>
    <property type="match status" value="1"/>
</dbReference>
<evidence type="ECO:0000313" key="16">
    <source>
        <dbReference type="Proteomes" id="UP000634136"/>
    </source>
</evidence>
<evidence type="ECO:0000256" key="4">
    <source>
        <dbReference type="ARBA" id="ARBA00022771"/>
    </source>
</evidence>
<sequence length="180" mass="20545">MAVDDNGDFNDIMDLQDLAVLPKFHEFPESQLCVPPDPIHDLEWFPSFSDDFISLNFPDTPPKDDDDDDDDDGVGSINSEAKLGGFTKKKARTTMKKKNKNVSINWERSLKRKRCRHCETEETPQWRVGPMGPKTLCNACGVRFKSGRLVPEYRPAGSPTFDASRHSNYHNKILRRRGFS</sequence>
<organism evidence="15 16">
    <name type="scientific">Senna tora</name>
    <dbReference type="NCBI Taxonomy" id="362788"/>
    <lineage>
        <taxon>Eukaryota</taxon>
        <taxon>Viridiplantae</taxon>
        <taxon>Streptophyta</taxon>
        <taxon>Embryophyta</taxon>
        <taxon>Tracheophyta</taxon>
        <taxon>Spermatophyta</taxon>
        <taxon>Magnoliopsida</taxon>
        <taxon>eudicotyledons</taxon>
        <taxon>Gunneridae</taxon>
        <taxon>Pentapetalae</taxon>
        <taxon>rosids</taxon>
        <taxon>fabids</taxon>
        <taxon>Fabales</taxon>
        <taxon>Fabaceae</taxon>
        <taxon>Caesalpinioideae</taxon>
        <taxon>Cassia clade</taxon>
        <taxon>Senna</taxon>
    </lineage>
</organism>
<dbReference type="AlphaFoldDB" id="A0A835C759"/>
<dbReference type="SUPFAM" id="SSF57716">
    <property type="entry name" value="Glucocorticoid receptor-like (DNA-binding domain)"/>
    <property type="match status" value="1"/>
</dbReference>
<gene>
    <name evidence="15" type="ORF">G2W53_008990</name>
</gene>
<keyword evidence="10" id="KW-0539">Nucleus</keyword>
<dbReference type="InterPro" id="IPR013088">
    <property type="entry name" value="Znf_NHR/GATA"/>
</dbReference>
<comment type="caution">
    <text evidence="15">The sequence shown here is derived from an EMBL/GenBank/DDBJ whole genome shotgun (WGS) entry which is preliminary data.</text>
</comment>
<keyword evidence="7" id="KW-0238">DNA-binding</keyword>
<keyword evidence="16" id="KW-1185">Reference proteome</keyword>
<evidence type="ECO:0000256" key="9">
    <source>
        <dbReference type="ARBA" id="ARBA00023163"/>
    </source>
</evidence>
<evidence type="ECO:0000256" key="10">
    <source>
        <dbReference type="ARBA" id="ARBA00023242"/>
    </source>
</evidence>
<keyword evidence="3" id="KW-0479">Metal-binding</keyword>
<evidence type="ECO:0000256" key="7">
    <source>
        <dbReference type="ARBA" id="ARBA00023125"/>
    </source>
</evidence>
<evidence type="ECO:0000256" key="11">
    <source>
        <dbReference type="ARBA" id="ARBA00055020"/>
    </source>
</evidence>
<dbReference type="CDD" id="cd00202">
    <property type="entry name" value="ZnF_GATA"/>
    <property type="match status" value="1"/>
</dbReference>
<comment type="similarity">
    <text evidence="2">Belongs to the type IV zinc-finger family. Class A subfamily.</text>
</comment>
<evidence type="ECO:0000259" key="14">
    <source>
        <dbReference type="PROSITE" id="PS50114"/>
    </source>
</evidence>
<dbReference type="OrthoDB" id="2162994at2759"/>
<keyword evidence="6" id="KW-0805">Transcription regulation</keyword>
<dbReference type="GO" id="GO:0030154">
    <property type="term" value="P:cell differentiation"/>
    <property type="evidence" value="ECO:0007669"/>
    <property type="project" value="TreeGrafter"/>
</dbReference>
<dbReference type="GO" id="GO:0043565">
    <property type="term" value="F:sequence-specific DNA binding"/>
    <property type="evidence" value="ECO:0007669"/>
    <property type="project" value="InterPro"/>
</dbReference>
<protein>
    <submittedName>
        <fullName evidence="15">GATA transcription factor 4-like</fullName>
    </submittedName>
</protein>
<evidence type="ECO:0000256" key="8">
    <source>
        <dbReference type="ARBA" id="ARBA00023159"/>
    </source>
</evidence>
<dbReference type="Gene3D" id="3.30.50.10">
    <property type="entry name" value="Erythroid Transcription Factor GATA-1, subunit A"/>
    <property type="match status" value="1"/>
</dbReference>
<evidence type="ECO:0000256" key="6">
    <source>
        <dbReference type="ARBA" id="ARBA00023015"/>
    </source>
</evidence>
<feature type="compositionally biased region" description="Acidic residues" evidence="13">
    <location>
        <begin position="64"/>
        <end position="73"/>
    </location>
</feature>
<proteinExistence type="inferred from homology"/>
<keyword evidence="8" id="KW-0010">Activator</keyword>
<name>A0A835C759_9FABA</name>
<dbReference type="FunFam" id="3.30.50.10:FF:000025">
    <property type="entry name" value="GATA transcription factor"/>
    <property type="match status" value="1"/>
</dbReference>
<feature type="domain" description="GATA-type" evidence="14">
    <location>
        <begin position="109"/>
        <end position="145"/>
    </location>
</feature>
<evidence type="ECO:0000256" key="13">
    <source>
        <dbReference type="SAM" id="MobiDB-lite"/>
    </source>
</evidence>
<evidence type="ECO:0000256" key="12">
    <source>
        <dbReference type="PROSITE-ProRule" id="PRU00094"/>
    </source>
</evidence>
<dbReference type="PANTHER" id="PTHR45658:SF18">
    <property type="entry name" value="PROTEIN GAT2"/>
    <property type="match status" value="1"/>
</dbReference>
<comment type="subcellular location">
    <subcellularLocation>
        <location evidence="1">Nucleus</location>
    </subcellularLocation>
</comment>
<dbReference type="GO" id="GO:0006355">
    <property type="term" value="P:regulation of DNA-templated transcription"/>
    <property type="evidence" value="ECO:0007669"/>
    <property type="project" value="InterPro"/>
</dbReference>
<comment type="function">
    <text evidence="11">Transcriptional activator that specifically binds 5'-GATA-3' or 5'-GAT-3' motifs within gene promoters. May be involved in the regulation of some light-responsive genes.</text>
</comment>
<dbReference type="GO" id="GO:0008270">
    <property type="term" value="F:zinc ion binding"/>
    <property type="evidence" value="ECO:0007669"/>
    <property type="project" value="UniProtKB-KW"/>
</dbReference>
<evidence type="ECO:0000256" key="3">
    <source>
        <dbReference type="ARBA" id="ARBA00022723"/>
    </source>
</evidence>
<dbReference type="SMART" id="SM00401">
    <property type="entry name" value="ZnF_GATA"/>
    <property type="match status" value="1"/>
</dbReference>
<evidence type="ECO:0000256" key="2">
    <source>
        <dbReference type="ARBA" id="ARBA00005694"/>
    </source>
</evidence>